<comment type="caution">
    <text evidence="2">The sequence shown here is derived from an EMBL/GenBank/DDBJ whole genome shotgun (WGS) entry which is preliminary data.</text>
</comment>
<reference evidence="2 3" key="1">
    <citation type="submission" date="2024-01" db="EMBL/GenBank/DDBJ databases">
        <title>The genomes of 5 underutilized Papilionoideae crops provide insights into root nodulation and disease resistanc.</title>
        <authorList>
            <person name="Jiang F."/>
        </authorList>
    </citation>
    <scope>NUCLEOTIDE SEQUENCE [LARGE SCALE GENOMIC DNA]</scope>
    <source>
        <strain evidence="2">LVBAO_FW01</strain>
        <tissue evidence="2">Leaves</tissue>
    </source>
</reference>
<protein>
    <recommendedName>
        <fullName evidence="4">Secreted protein</fullName>
    </recommendedName>
</protein>
<accession>A0AAN9QH26</accession>
<sequence>MGSGVVLILRSEIDFGASSSFFQCYLVLCSLFFLVPAGVHCCSEISVDDGLQIYGSNIEMVLSQVPCLCRLIIHCLCHEVRCTKLRWLCLKALHQS</sequence>
<evidence type="ECO:0008006" key="4">
    <source>
        <dbReference type="Google" id="ProtNLM"/>
    </source>
</evidence>
<proteinExistence type="predicted"/>
<evidence type="ECO:0000313" key="3">
    <source>
        <dbReference type="Proteomes" id="UP001367508"/>
    </source>
</evidence>
<dbReference type="Proteomes" id="UP001367508">
    <property type="component" value="Unassembled WGS sequence"/>
</dbReference>
<evidence type="ECO:0000256" key="1">
    <source>
        <dbReference type="SAM" id="SignalP"/>
    </source>
</evidence>
<dbReference type="EMBL" id="JAYMYQ010000005">
    <property type="protein sequence ID" value="KAK7331188.1"/>
    <property type="molecule type" value="Genomic_DNA"/>
</dbReference>
<dbReference type="AlphaFoldDB" id="A0AAN9QH26"/>
<name>A0AAN9QH26_CANGL</name>
<feature type="signal peptide" evidence="1">
    <location>
        <begin position="1"/>
        <end position="41"/>
    </location>
</feature>
<gene>
    <name evidence="2" type="ORF">VNO77_25406</name>
</gene>
<evidence type="ECO:0000313" key="2">
    <source>
        <dbReference type="EMBL" id="KAK7331188.1"/>
    </source>
</evidence>
<keyword evidence="1" id="KW-0732">Signal</keyword>
<organism evidence="2 3">
    <name type="scientific">Canavalia gladiata</name>
    <name type="common">Sword bean</name>
    <name type="synonym">Dolichos gladiatus</name>
    <dbReference type="NCBI Taxonomy" id="3824"/>
    <lineage>
        <taxon>Eukaryota</taxon>
        <taxon>Viridiplantae</taxon>
        <taxon>Streptophyta</taxon>
        <taxon>Embryophyta</taxon>
        <taxon>Tracheophyta</taxon>
        <taxon>Spermatophyta</taxon>
        <taxon>Magnoliopsida</taxon>
        <taxon>eudicotyledons</taxon>
        <taxon>Gunneridae</taxon>
        <taxon>Pentapetalae</taxon>
        <taxon>rosids</taxon>
        <taxon>fabids</taxon>
        <taxon>Fabales</taxon>
        <taxon>Fabaceae</taxon>
        <taxon>Papilionoideae</taxon>
        <taxon>50 kb inversion clade</taxon>
        <taxon>NPAAA clade</taxon>
        <taxon>indigoferoid/millettioid clade</taxon>
        <taxon>Phaseoleae</taxon>
        <taxon>Canavalia</taxon>
    </lineage>
</organism>
<feature type="chain" id="PRO_5042897305" description="Secreted protein" evidence="1">
    <location>
        <begin position="42"/>
        <end position="96"/>
    </location>
</feature>
<keyword evidence="3" id="KW-1185">Reference proteome</keyword>